<accession>A0A1S8A589</accession>
<evidence type="ECO:0000313" key="1">
    <source>
        <dbReference type="EMBL" id="GAW25231.1"/>
    </source>
</evidence>
<name>A0A1S8A589_ROSNE</name>
<gene>
    <name evidence="1" type="ORF">SAMD00023353_0301340</name>
</gene>
<keyword evidence="2" id="KW-1185">Reference proteome</keyword>
<dbReference type="EMBL" id="DF977448">
    <property type="protein sequence ID" value="GAW25231.1"/>
    <property type="molecule type" value="Genomic_DNA"/>
</dbReference>
<evidence type="ECO:0000313" key="2">
    <source>
        <dbReference type="Proteomes" id="UP000054516"/>
    </source>
</evidence>
<dbReference type="AlphaFoldDB" id="A0A1S8A589"/>
<dbReference type="Proteomes" id="UP000054516">
    <property type="component" value="Unassembled WGS sequence"/>
</dbReference>
<reference evidence="1" key="1">
    <citation type="submission" date="2016-03" db="EMBL/GenBank/DDBJ databases">
        <title>Draft genome sequence of Rosellinia necatrix.</title>
        <authorList>
            <person name="Kanematsu S."/>
        </authorList>
    </citation>
    <scope>NUCLEOTIDE SEQUENCE [LARGE SCALE GENOMIC DNA]</scope>
    <source>
        <strain evidence="1">W97</strain>
    </source>
</reference>
<organism evidence="1">
    <name type="scientific">Rosellinia necatrix</name>
    <name type="common">White root-rot fungus</name>
    <dbReference type="NCBI Taxonomy" id="77044"/>
    <lineage>
        <taxon>Eukaryota</taxon>
        <taxon>Fungi</taxon>
        <taxon>Dikarya</taxon>
        <taxon>Ascomycota</taxon>
        <taxon>Pezizomycotina</taxon>
        <taxon>Sordariomycetes</taxon>
        <taxon>Xylariomycetidae</taxon>
        <taxon>Xylariales</taxon>
        <taxon>Xylariaceae</taxon>
        <taxon>Rosellinia</taxon>
    </lineage>
</organism>
<proteinExistence type="predicted"/>
<protein>
    <submittedName>
        <fullName evidence="1">Uncharacterized protein</fullName>
    </submittedName>
</protein>
<sequence>MRVINSFNQSALYSVFNAMRDVHQAVDWFAGLSPNNHQTDEVKSLLDARDRKKETMFETVYPNHKALYEAHWGSPGNEQELATIES</sequence>